<proteinExistence type="predicted"/>
<comment type="caution">
    <text evidence="2">The sequence shown here is derived from an EMBL/GenBank/DDBJ whole genome shotgun (WGS) entry which is preliminary data.</text>
</comment>
<name>A0ABQ3MYS4_9BACI</name>
<dbReference type="RefSeq" id="WP_191271062.1">
    <property type="nucleotide sequence ID" value="NZ_BNDS01000004.1"/>
</dbReference>
<evidence type="ECO:0000313" key="3">
    <source>
        <dbReference type="Proteomes" id="UP000637074"/>
    </source>
</evidence>
<dbReference type="EMBL" id="BNDS01000004">
    <property type="protein sequence ID" value="GHH97823.1"/>
    <property type="molecule type" value="Genomic_DNA"/>
</dbReference>
<feature type="chain" id="PRO_5046732376" evidence="1">
    <location>
        <begin position="20"/>
        <end position="551"/>
    </location>
</feature>
<keyword evidence="3" id="KW-1185">Reference proteome</keyword>
<dbReference type="Gene3D" id="3.40.190.10">
    <property type="entry name" value="Periplasmic binding protein-like II"/>
    <property type="match status" value="2"/>
</dbReference>
<gene>
    <name evidence="2" type="ORF">AM1BK_13660</name>
</gene>
<dbReference type="Pfam" id="PF13416">
    <property type="entry name" value="SBP_bac_8"/>
    <property type="match status" value="1"/>
</dbReference>
<dbReference type="PANTHER" id="PTHR43649">
    <property type="entry name" value="ARABINOSE-BINDING PROTEIN-RELATED"/>
    <property type="match status" value="1"/>
</dbReference>
<keyword evidence="1" id="KW-0732">Signal</keyword>
<evidence type="ECO:0000256" key="1">
    <source>
        <dbReference type="SAM" id="SignalP"/>
    </source>
</evidence>
<dbReference type="Proteomes" id="UP000637074">
    <property type="component" value="Unassembled WGS sequence"/>
</dbReference>
<reference evidence="2 3" key="1">
    <citation type="journal article" date="2022" name="Int. J. Syst. Evol. Microbiol.">
        <title>Neobacillus kokaensis sp. nov., isolated from soil.</title>
        <authorList>
            <person name="Yuki K."/>
            <person name="Matsubara H."/>
            <person name="Yamaguchi S."/>
        </authorList>
    </citation>
    <scope>NUCLEOTIDE SEQUENCE [LARGE SCALE GENOMIC DNA]</scope>
    <source>
        <strain evidence="2 3">LOB 377</strain>
    </source>
</reference>
<protein>
    <submittedName>
        <fullName evidence="2">ABC transporter substrate-binding protein</fullName>
    </submittedName>
</protein>
<dbReference type="PROSITE" id="PS51257">
    <property type="entry name" value="PROKAR_LIPOPROTEIN"/>
    <property type="match status" value="1"/>
</dbReference>
<evidence type="ECO:0000313" key="2">
    <source>
        <dbReference type="EMBL" id="GHH97823.1"/>
    </source>
</evidence>
<dbReference type="SUPFAM" id="SSF53850">
    <property type="entry name" value="Periplasmic binding protein-like II"/>
    <property type="match status" value="1"/>
</dbReference>
<dbReference type="PANTHER" id="PTHR43649:SF12">
    <property type="entry name" value="DIACETYLCHITOBIOSE BINDING PROTEIN DASA"/>
    <property type="match status" value="1"/>
</dbReference>
<dbReference type="InterPro" id="IPR006059">
    <property type="entry name" value="SBP"/>
</dbReference>
<feature type="signal peptide" evidence="1">
    <location>
        <begin position="1"/>
        <end position="19"/>
    </location>
</feature>
<accession>A0ABQ3MYS4</accession>
<dbReference type="InterPro" id="IPR050490">
    <property type="entry name" value="Bact_solute-bd_prot1"/>
</dbReference>
<organism evidence="2 3">
    <name type="scientific">Neobacillus kokaensis</name>
    <dbReference type="NCBI Taxonomy" id="2759023"/>
    <lineage>
        <taxon>Bacteria</taxon>
        <taxon>Bacillati</taxon>
        <taxon>Bacillota</taxon>
        <taxon>Bacilli</taxon>
        <taxon>Bacillales</taxon>
        <taxon>Bacillaceae</taxon>
        <taxon>Neobacillus</taxon>
    </lineage>
</organism>
<sequence length="551" mass="61828">MKKLSTSFMLLVLMTMLFAGCVPTKKSSSEGSKSESPDPNGPIEVSIFTPSISYDPVFDRDKNEFTKMVEEKFNIKINWQFANQDAAKEKRQLSLASGDYPDAYLLVAWLDNISKVEAQKYGKEGVFLPLNNLIEKHAPNLQKLMTEVPYMEKGMTAPDGNIYALPPINECFHCSRYGKMWINTDWLKKLNLEMPKTTEEFKTVLEAFKNNDPNGNGKKDEIPLSGESTMLGDDPTIFLMNAFLPDNGKDYINVQDGKLVLAPMQPAWKDGLKYIHSLYKEGLIDQGAFTQNPEAYKQLGTPKGDEVLGAGAASHLAIISDIASDKSKAFDVVPPLKGPEGAQFTPSDYGNINNFTFAITNKANGKKAEALIKLADFLYTEEGTMMTARGKEGVHWKKGGPDDIDLTGKQAKYAIIPSDPNEKEEDKVEYGWGERGPLALTRTLRDSIAAETDELSSKGYERRLYNATLKYEGFEPKEQFNFEAAWVDPKKADEVNLLKININKYIQENLVQFVTGSKNIDKDWDKYVDGFKALQVDRYLEIYQKAYDVGK</sequence>